<reference evidence="1 2" key="1">
    <citation type="submission" date="2024-01" db="EMBL/GenBank/DDBJ databases">
        <title>Complete genome of Cladobotryum mycophilum ATHUM6906.</title>
        <authorList>
            <person name="Christinaki A.C."/>
            <person name="Myridakis A.I."/>
            <person name="Kouvelis V.N."/>
        </authorList>
    </citation>
    <scope>NUCLEOTIDE SEQUENCE [LARGE SCALE GENOMIC DNA]</scope>
    <source>
        <strain evidence="1 2">ATHUM6906</strain>
    </source>
</reference>
<comment type="caution">
    <text evidence="1">The sequence shown here is derived from an EMBL/GenBank/DDBJ whole genome shotgun (WGS) entry which is preliminary data.</text>
</comment>
<dbReference type="EMBL" id="JAVFKD010000016">
    <property type="protein sequence ID" value="KAK5987509.1"/>
    <property type="molecule type" value="Genomic_DNA"/>
</dbReference>
<name>A0ABR0S5S8_9HYPO</name>
<protein>
    <submittedName>
        <fullName evidence="1">FAD-linked oxidoreductase pytB</fullName>
    </submittedName>
</protein>
<evidence type="ECO:0000313" key="2">
    <source>
        <dbReference type="Proteomes" id="UP001338125"/>
    </source>
</evidence>
<keyword evidence="2" id="KW-1185">Reference proteome</keyword>
<proteinExistence type="predicted"/>
<accession>A0ABR0S5S8</accession>
<dbReference type="Gene3D" id="3.40.462.20">
    <property type="match status" value="1"/>
</dbReference>
<sequence>MPNYPQFAWNETVKEPSAPHAQPWQRIIRISKSFFLQSSRKVTPDQIANVVKRLQSLPAETNAWGEWHAWNIAGSADSAAFAWRDQAYAHLEFIVNGSDDPKTQQGYVNWADQLETYFRPITGPATYTGYMDASISTPSRVLLRIQRPQALPDQAQVRSL</sequence>
<dbReference type="Proteomes" id="UP001338125">
    <property type="component" value="Unassembled WGS sequence"/>
</dbReference>
<organism evidence="1 2">
    <name type="scientific">Cladobotryum mycophilum</name>
    <dbReference type="NCBI Taxonomy" id="491253"/>
    <lineage>
        <taxon>Eukaryota</taxon>
        <taxon>Fungi</taxon>
        <taxon>Dikarya</taxon>
        <taxon>Ascomycota</taxon>
        <taxon>Pezizomycotina</taxon>
        <taxon>Sordariomycetes</taxon>
        <taxon>Hypocreomycetidae</taxon>
        <taxon>Hypocreales</taxon>
        <taxon>Hypocreaceae</taxon>
        <taxon>Cladobotryum</taxon>
    </lineage>
</organism>
<gene>
    <name evidence="1" type="ORF">PT974_11640</name>
</gene>
<evidence type="ECO:0000313" key="1">
    <source>
        <dbReference type="EMBL" id="KAK5987509.1"/>
    </source>
</evidence>